<comment type="caution">
    <text evidence="2">The sequence shown here is derived from an EMBL/GenBank/DDBJ whole genome shotgun (WGS) entry which is preliminary data.</text>
</comment>
<feature type="domain" description="Winged helix DNA-binding" evidence="1">
    <location>
        <begin position="2"/>
        <end position="78"/>
    </location>
</feature>
<evidence type="ECO:0000313" key="3">
    <source>
        <dbReference type="Proteomes" id="UP001174909"/>
    </source>
</evidence>
<evidence type="ECO:0000313" key="2">
    <source>
        <dbReference type="EMBL" id="CAI8019156.1"/>
    </source>
</evidence>
<organism evidence="2 3">
    <name type="scientific">Geodia barretti</name>
    <name type="common">Barrett's horny sponge</name>
    <dbReference type="NCBI Taxonomy" id="519541"/>
    <lineage>
        <taxon>Eukaryota</taxon>
        <taxon>Metazoa</taxon>
        <taxon>Porifera</taxon>
        <taxon>Demospongiae</taxon>
        <taxon>Heteroscleromorpha</taxon>
        <taxon>Tetractinellida</taxon>
        <taxon>Astrophorina</taxon>
        <taxon>Geodiidae</taxon>
        <taxon>Geodia</taxon>
    </lineage>
</organism>
<evidence type="ECO:0000259" key="1">
    <source>
        <dbReference type="Pfam" id="PF13601"/>
    </source>
</evidence>
<protein>
    <submittedName>
        <fullName evidence="2">Uncharacterized protein MJ0432</fullName>
    </submittedName>
</protein>
<accession>A0AA35RYZ6</accession>
<keyword evidence="3" id="KW-1185">Reference proteome</keyword>
<proteinExistence type="predicted"/>
<gene>
    <name evidence="2" type="ORF">GBAR_LOCUS11535</name>
</gene>
<reference evidence="2" key="1">
    <citation type="submission" date="2023-03" db="EMBL/GenBank/DDBJ databases">
        <authorList>
            <person name="Steffen K."/>
            <person name="Cardenas P."/>
        </authorList>
    </citation>
    <scope>NUCLEOTIDE SEQUENCE</scope>
</reference>
<dbReference type="Pfam" id="PF13601">
    <property type="entry name" value="HTH_34"/>
    <property type="match status" value="1"/>
</dbReference>
<sequence length="84" mass="9466">MMTMLVSQPEDGRLAYGFIQKTLGLTAGNLTIHLRKLEDAGFLVKTKEFLDAKPRTWVEATPAGRAAFTEYLSNLHRVLNWPSM</sequence>
<name>A0AA35RYZ6_GEOBA</name>
<dbReference type="AlphaFoldDB" id="A0AA35RYZ6"/>
<dbReference type="PANTHER" id="PTHR37318">
    <property type="entry name" value="BSL7504 PROTEIN"/>
    <property type="match status" value="1"/>
</dbReference>
<dbReference type="Gene3D" id="1.10.10.10">
    <property type="entry name" value="Winged helix-like DNA-binding domain superfamily/Winged helix DNA-binding domain"/>
    <property type="match status" value="1"/>
</dbReference>
<dbReference type="InterPro" id="IPR027395">
    <property type="entry name" value="WH_DNA-bd_dom"/>
</dbReference>
<dbReference type="InterPro" id="IPR036388">
    <property type="entry name" value="WH-like_DNA-bd_sf"/>
</dbReference>
<dbReference type="SUPFAM" id="SSF46785">
    <property type="entry name" value="Winged helix' DNA-binding domain"/>
    <property type="match status" value="1"/>
</dbReference>
<dbReference type="EMBL" id="CASHTH010001729">
    <property type="protein sequence ID" value="CAI8019156.1"/>
    <property type="molecule type" value="Genomic_DNA"/>
</dbReference>
<dbReference type="InterPro" id="IPR036390">
    <property type="entry name" value="WH_DNA-bd_sf"/>
</dbReference>
<dbReference type="PANTHER" id="PTHR37318:SF1">
    <property type="entry name" value="BSL7504 PROTEIN"/>
    <property type="match status" value="1"/>
</dbReference>
<dbReference type="Proteomes" id="UP001174909">
    <property type="component" value="Unassembled WGS sequence"/>
</dbReference>